<dbReference type="CDD" id="cd00110">
    <property type="entry name" value="LamG"/>
    <property type="match status" value="1"/>
</dbReference>
<dbReference type="Gene3D" id="2.60.120.200">
    <property type="match status" value="1"/>
</dbReference>
<keyword evidence="5" id="KW-1185">Reference proteome</keyword>
<proteinExistence type="predicted"/>
<dbReference type="SMART" id="SM00282">
    <property type="entry name" value="LamG"/>
    <property type="match status" value="1"/>
</dbReference>
<dbReference type="EMBL" id="CALNXI010000030">
    <property type="protein sequence ID" value="CAH3015853.1"/>
    <property type="molecule type" value="Genomic_DNA"/>
</dbReference>
<comment type="caution">
    <text evidence="4">The sequence shown here is derived from an EMBL/GenBank/DDBJ whole genome shotgun (WGS) entry which is preliminary data.</text>
</comment>
<dbReference type="SUPFAM" id="SSF49899">
    <property type="entry name" value="Concanavalin A-like lectins/glucanases"/>
    <property type="match status" value="1"/>
</dbReference>
<evidence type="ECO:0000256" key="2">
    <source>
        <dbReference type="SAM" id="SignalP"/>
    </source>
</evidence>
<evidence type="ECO:0000313" key="5">
    <source>
        <dbReference type="Proteomes" id="UP001159427"/>
    </source>
</evidence>
<dbReference type="PROSITE" id="PS50025">
    <property type="entry name" value="LAM_G_DOMAIN"/>
    <property type="match status" value="1"/>
</dbReference>
<reference evidence="4 5" key="1">
    <citation type="submission" date="2022-05" db="EMBL/GenBank/DDBJ databases">
        <authorList>
            <consortium name="Genoscope - CEA"/>
            <person name="William W."/>
        </authorList>
    </citation>
    <scope>NUCLEOTIDE SEQUENCE [LARGE SCALE GENOMIC DNA]</scope>
</reference>
<keyword evidence="2" id="KW-0732">Signal</keyword>
<evidence type="ECO:0000256" key="1">
    <source>
        <dbReference type="PROSITE-ProRule" id="PRU00122"/>
    </source>
</evidence>
<dbReference type="InterPro" id="IPR050372">
    <property type="entry name" value="Neurexin-related_CASP"/>
</dbReference>
<accession>A0ABN8LFI1</accession>
<name>A0ABN8LFI1_9CNID</name>
<dbReference type="PANTHER" id="PTHR15036:SF49">
    <property type="entry name" value="AXOTACTIN"/>
    <property type="match status" value="1"/>
</dbReference>
<feature type="signal peptide" evidence="2">
    <location>
        <begin position="1"/>
        <end position="26"/>
    </location>
</feature>
<evidence type="ECO:0000313" key="4">
    <source>
        <dbReference type="EMBL" id="CAH3015853.1"/>
    </source>
</evidence>
<dbReference type="Proteomes" id="UP001159427">
    <property type="component" value="Unassembled WGS sequence"/>
</dbReference>
<evidence type="ECO:0000259" key="3">
    <source>
        <dbReference type="PROSITE" id="PS50025"/>
    </source>
</evidence>
<dbReference type="InterPro" id="IPR013320">
    <property type="entry name" value="ConA-like_dom_sf"/>
</dbReference>
<protein>
    <recommendedName>
        <fullName evidence="3">Laminin G domain-containing protein</fullName>
    </recommendedName>
</protein>
<dbReference type="PANTHER" id="PTHR15036">
    <property type="entry name" value="PIKACHURIN-LIKE PROTEIN"/>
    <property type="match status" value="1"/>
</dbReference>
<organism evidence="4 5">
    <name type="scientific">Porites evermanni</name>
    <dbReference type="NCBI Taxonomy" id="104178"/>
    <lineage>
        <taxon>Eukaryota</taxon>
        <taxon>Metazoa</taxon>
        <taxon>Cnidaria</taxon>
        <taxon>Anthozoa</taxon>
        <taxon>Hexacorallia</taxon>
        <taxon>Scleractinia</taxon>
        <taxon>Fungiina</taxon>
        <taxon>Poritidae</taxon>
        <taxon>Porites</taxon>
    </lineage>
</organism>
<dbReference type="InterPro" id="IPR001791">
    <property type="entry name" value="Laminin_G"/>
</dbReference>
<comment type="caution">
    <text evidence="1">Lacks conserved residue(s) required for the propagation of feature annotation.</text>
</comment>
<sequence>MNTMLYSTCLFISLLYLCHSTLKAHATNPGKNAKSVLLSYHEDDAYSVYQPCACHKQGTFSFLFNTHQSNAFLAYQDDGNFNNFDLFLINGKIRARVLFDKCGSKTETLLIKGNFSDSRWHRVQLRTERTKLTLKVDGCHSQSISCSFPPSKGPIWNALYVGKVPSHTKRNSLVKQSIIMETLLSGFQGCIGQVTHNAPGKPPEPLPLRNSLETVRFCESQCVFGGKCDNHTDDVGKSDEECECPGFEVEKELCRENLTHAQKSLSIGFNKTDAFSTTVTPNLMSSRQIKALATTASLSNTATNPSGDIATQTYSTSSRQRGSTAFSASSSIISISAKRSSSTAGPFRSALDNQVPVMQKKSSAFFSRGSCVLLCLGSLVAVQSSWPFYVQ</sequence>
<gene>
    <name evidence="4" type="ORF">PEVE_00022605</name>
</gene>
<dbReference type="Pfam" id="PF02210">
    <property type="entry name" value="Laminin_G_2"/>
    <property type="match status" value="1"/>
</dbReference>
<feature type="domain" description="Laminin G" evidence="3">
    <location>
        <begin position="27"/>
        <end position="228"/>
    </location>
</feature>
<feature type="chain" id="PRO_5045155111" description="Laminin G domain-containing protein" evidence="2">
    <location>
        <begin position="27"/>
        <end position="391"/>
    </location>
</feature>